<accession>A0A0F7FU46</accession>
<dbReference type="EMBL" id="CP009922">
    <property type="protein sequence ID" value="AKG43818.1"/>
    <property type="molecule type" value="Genomic_DNA"/>
</dbReference>
<dbReference type="STRING" id="408015.SXIM_24340"/>
<gene>
    <name evidence="2" type="ORF">SXIM_24340</name>
</gene>
<evidence type="ECO:0000313" key="3">
    <source>
        <dbReference type="Proteomes" id="UP000034034"/>
    </source>
</evidence>
<dbReference type="HOGENOM" id="CLU_096767_0_0_11"/>
<sequence>MLALTLTLTGCGSDDNAKADEWAKSVCDKMQPEVEKIRSASASITEASQGGKPAAEVQQADSAAFQEISDAYSSLATIVNDAGDPPVDNGAQLRQDAVGELNSISESYAGLKTSVDELNPDDVSAFSDGLKDIAGQLSTLGQSGDQALSELQSGDLRTAMLKQEGCQSSPAPSGSGSENQEDADAGKDADADAEGDEDTDGADDAADADADDA</sequence>
<dbReference type="Proteomes" id="UP000034034">
    <property type="component" value="Chromosome"/>
</dbReference>
<organism evidence="2 3">
    <name type="scientific">Streptomyces xiamenensis</name>
    <dbReference type="NCBI Taxonomy" id="408015"/>
    <lineage>
        <taxon>Bacteria</taxon>
        <taxon>Bacillati</taxon>
        <taxon>Actinomycetota</taxon>
        <taxon>Actinomycetes</taxon>
        <taxon>Kitasatosporales</taxon>
        <taxon>Streptomycetaceae</taxon>
        <taxon>Streptomyces</taxon>
    </lineage>
</organism>
<dbReference type="KEGG" id="sxi:SXIM_24340"/>
<proteinExistence type="predicted"/>
<reference evidence="2" key="1">
    <citation type="submission" date="2019-08" db="EMBL/GenBank/DDBJ databases">
        <title>Complete genome sequence of a mangrove-derived Streptomyces xiamenensis.</title>
        <authorList>
            <person name="Xu J."/>
        </authorList>
    </citation>
    <scope>NUCLEOTIDE SEQUENCE</scope>
    <source>
        <strain evidence="2">318</strain>
    </source>
</reference>
<keyword evidence="3" id="KW-1185">Reference proteome</keyword>
<dbReference type="AlphaFoldDB" id="A0A0F7FU46"/>
<evidence type="ECO:0000313" key="2">
    <source>
        <dbReference type="EMBL" id="AKG43818.1"/>
    </source>
</evidence>
<protein>
    <submittedName>
        <fullName evidence="2">Small secreted protein</fullName>
    </submittedName>
</protein>
<feature type="compositionally biased region" description="Polar residues" evidence="1">
    <location>
        <begin position="165"/>
        <end position="178"/>
    </location>
</feature>
<name>A0A0F7FU46_9ACTN</name>
<feature type="compositionally biased region" description="Acidic residues" evidence="1">
    <location>
        <begin position="191"/>
        <end position="213"/>
    </location>
</feature>
<feature type="region of interest" description="Disordered" evidence="1">
    <location>
        <begin position="159"/>
        <end position="213"/>
    </location>
</feature>
<dbReference type="PATRIC" id="fig|408015.6.peg.2474"/>
<evidence type="ECO:0000256" key="1">
    <source>
        <dbReference type="SAM" id="MobiDB-lite"/>
    </source>
</evidence>